<keyword evidence="2" id="KW-1185">Reference proteome</keyword>
<dbReference type="AlphaFoldDB" id="A0A2I7SFV6"/>
<evidence type="ECO:0000313" key="1">
    <source>
        <dbReference type="EMBL" id="AUS04777.1"/>
    </source>
</evidence>
<sequence>MKNKTEVKSATKHLIMFYAFLGLINIINSQNTKYLLFDNSKDTIVVDIDKTKYYKIDKNLFDITRFNEIDTICKNNISEKSYTTVDQLCIEGKRISDSLFSEERKKKEIRIVETNNQIFDKIYILEELTKWKYKRTRVWWIDY</sequence>
<organism evidence="1 2">
    <name type="scientific">Pseudotamlana carrageenivorans</name>
    <dbReference type="NCBI Taxonomy" id="2069432"/>
    <lineage>
        <taxon>Bacteria</taxon>
        <taxon>Pseudomonadati</taxon>
        <taxon>Bacteroidota</taxon>
        <taxon>Flavobacteriia</taxon>
        <taxon>Flavobacteriales</taxon>
        <taxon>Flavobacteriaceae</taxon>
        <taxon>Pseudotamlana</taxon>
    </lineage>
</organism>
<protein>
    <submittedName>
        <fullName evidence="1">Uncharacterized protein</fullName>
    </submittedName>
</protein>
<dbReference type="RefSeq" id="WP_102994852.1">
    <property type="nucleotide sequence ID" value="NZ_CP025938.1"/>
</dbReference>
<dbReference type="OrthoDB" id="9973169at2"/>
<dbReference type="EMBL" id="CP025938">
    <property type="protein sequence ID" value="AUS04777.1"/>
    <property type="molecule type" value="Genomic_DNA"/>
</dbReference>
<accession>A0A2I7SFV6</accession>
<dbReference type="Proteomes" id="UP000236592">
    <property type="component" value="Chromosome"/>
</dbReference>
<name>A0A2I7SFV6_9FLAO</name>
<evidence type="ECO:0000313" key="2">
    <source>
        <dbReference type="Proteomes" id="UP000236592"/>
    </source>
</evidence>
<reference evidence="2" key="1">
    <citation type="submission" date="2018-01" db="EMBL/GenBank/DDBJ databases">
        <title>Complete genome of Tamlana sp. UJ94.</title>
        <authorList>
            <person name="Jung J."/>
            <person name="Chung D."/>
            <person name="Bae S.S."/>
            <person name="Baek K."/>
        </authorList>
    </citation>
    <scope>NUCLEOTIDE SEQUENCE [LARGE SCALE GENOMIC DNA]</scope>
    <source>
        <strain evidence="2">UJ94</strain>
    </source>
</reference>
<dbReference type="KEGG" id="taj:C1A40_04485"/>
<gene>
    <name evidence="1" type="ORF">C1A40_04485</name>
</gene>
<proteinExistence type="predicted"/>